<keyword evidence="3" id="KW-1185">Reference proteome</keyword>
<keyword evidence="1" id="KW-0472">Membrane</keyword>
<dbReference type="EMBL" id="SLXK01000023">
    <property type="protein sequence ID" value="TCP24892.1"/>
    <property type="molecule type" value="Genomic_DNA"/>
</dbReference>
<organism evidence="2 3">
    <name type="scientific">Scopulibacillus darangshiensis</name>
    <dbReference type="NCBI Taxonomy" id="442528"/>
    <lineage>
        <taxon>Bacteria</taxon>
        <taxon>Bacillati</taxon>
        <taxon>Bacillota</taxon>
        <taxon>Bacilli</taxon>
        <taxon>Bacillales</taxon>
        <taxon>Sporolactobacillaceae</taxon>
        <taxon>Scopulibacillus</taxon>
    </lineage>
</organism>
<evidence type="ECO:0000256" key="1">
    <source>
        <dbReference type="SAM" id="Phobius"/>
    </source>
</evidence>
<proteinExistence type="predicted"/>
<feature type="transmembrane region" description="Helical" evidence="1">
    <location>
        <begin position="47"/>
        <end position="66"/>
    </location>
</feature>
<dbReference type="AlphaFoldDB" id="A0A4R2NSX4"/>
<dbReference type="Proteomes" id="UP000295416">
    <property type="component" value="Unassembled WGS sequence"/>
</dbReference>
<dbReference type="Pfam" id="PF09964">
    <property type="entry name" value="DUF2198"/>
    <property type="match status" value="1"/>
</dbReference>
<dbReference type="RefSeq" id="WP_165886962.1">
    <property type="nucleotide sequence ID" value="NZ_SLXK01000023.1"/>
</dbReference>
<feature type="transmembrane region" description="Helical" evidence="1">
    <location>
        <begin position="12"/>
        <end position="41"/>
    </location>
</feature>
<sequence length="73" mass="7955">MLAAVIILSALLPGIVVLGLLRVTFNAYVAPILTVILTIMLLTRLSMPWYTIVIGIFSVGIGFLLAKKWSLIK</sequence>
<comment type="caution">
    <text evidence="2">The sequence shown here is derived from an EMBL/GenBank/DDBJ whole genome shotgun (WGS) entry which is preliminary data.</text>
</comment>
<dbReference type="InterPro" id="IPR019242">
    <property type="entry name" value="DUF2198"/>
</dbReference>
<keyword evidence="1" id="KW-0812">Transmembrane</keyword>
<accession>A0A4R2NSX4</accession>
<keyword evidence="1" id="KW-1133">Transmembrane helix</keyword>
<gene>
    <name evidence="2" type="ORF">EV207_12365</name>
</gene>
<protein>
    <submittedName>
        <fullName evidence="2">Uncharacterized protein DUF2198</fullName>
    </submittedName>
</protein>
<evidence type="ECO:0000313" key="2">
    <source>
        <dbReference type="EMBL" id="TCP24892.1"/>
    </source>
</evidence>
<evidence type="ECO:0000313" key="3">
    <source>
        <dbReference type="Proteomes" id="UP000295416"/>
    </source>
</evidence>
<reference evidence="2 3" key="1">
    <citation type="submission" date="2019-03" db="EMBL/GenBank/DDBJ databases">
        <title>Genomic Encyclopedia of Type Strains, Phase IV (KMG-IV): sequencing the most valuable type-strain genomes for metagenomic binning, comparative biology and taxonomic classification.</title>
        <authorList>
            <person name="Goeker M."/>
        </authorList>
    </citation>
    <scope>NUCLEOTIDE SEQUENCE [LARGE SCALE GENOMIC DNA]</scope>
    <source>
        <strain evidence="2 3">DSM 19377</strain>
    </source>
</reference>
<name>A0A4R2NSX4_9BACL</name>